<name>A0ABR2H9P0_9EUKA</name>
<dbReference type="Proteomes" id="UP001470230">
    <property type="component" value="Unassembled WGS sequence"/>
</dbReference>
<evidence type="ECO:0008006" key="6">
    <source>
        <dbReference type="Google" id="ProtNLM"/>
    </source>
</evidence>
<evidence type="ECO:0000313" key="4">
    <source>
        <dbReference type="EMBL" id="KAK8842914.1"/>
    </source>
</evidence>
<dbReference type="Pfam" id="PF00249">
    <property type="entry name" value="Myb_DNA-binding"/>
    <property type="match status" value="2"/>
</dbReference>
<dbReference type="PANTHER" id="PTHR45614">
    <property type="entry name" value="MYB PROTEIN-RELATED"/>
    <property type="match status" value="1"/>
</dbReference>
<dbReference type="CDD" id="cd00167">
    <property type="entry name" value="SANT"/>
    <property type="match status" value="2"/>
</dbReference>
<dbReference type="InterPro" id="IPR050560">
    <property type="entry name" value="MYB_TF"/>
</dbReference>
<protein>
    <recommendedName>
        <fullName evidence="6">Myb-like DNA-binding domain containing protein</fullName>
    </recommendedName>
</protein>
<dbReference type="PANTHER" id="PTHR45614:SF253">
    <property type="entry name" value="CHROMOSOME UNDETERMINED SCAFFOLD_38, WHOLE GENOME SHOTGUN SEQUENCE"/>
    <property type="match status" value="1"/>
</dbReference>
<dbReference type="InterPro" id="IPR009057">
    <property type="entry name" value="Homeodomain-like_sf"/>
</dbReference>
<feature type="region of interest" description="Disordered" evidence="1">
    <location>
        <begin position="1"/>
        <end position="32"/>
    </location>
</feature>
<feature type="domain" description="Myb-like" evidence="2">
    <location>
        <begin position="84"/>
        <end position="130"/>
    </location>
</feature>
<gene>
    <name evidence="4" type="ORF">M9Y10_025780</name>
</gene>
<feature type="domain" description="HTH myb-type" evidence="3">
    <location>
        <begin position="83"/>
        <end position="134"/>
    </location>
</feature>
<dbReference type="SMART" id="SM00717">
    <property type="entry name" value="SANT"/>
    <property type="match status" value="2"/>
</dbReference>
<dbReference type="EMBL" id="JAPFFF010000037">
    <property type="protein sequence ID" value="KAK8842914.1"/>
    <property type="molecule type" value="Genomic_DNA"/>
</dbReference>
<comment type="caution">
    <text evidence="4">The sequence shown here is derived from an EMBL/GenBank/DDBJ whole genome shotgun (WGS) entry which is preliminary data.</text>
</comment>
<accession>A0ABR2H9P0</accession>
<dbReference type="PROSITE" id="PS50090">
    <property type="entry name" value="MYB_LIKE"/>
    <property type="match status" value="2"/>
</dbReference>
<evidence type="ECO:0000259" key="2">
    <source>
        <dbReference type="PROSITE" id="PS50090"/>
    </source>
</evidence>
<feature type="domain" description="Myb-like" evidence="2">
    <location>
        <begin position="24"/>
        <end position="78"/>
    </location>
</feature>
<sequence length="172" mass="20516">MNFASPASNISQSVINNSGTEKKENPRKRAPFSPFEDRQLKELVKMYGIEQPYVWDLISLHMKGRSARQCRERYKLYLDEGIKRKEKWTEEEDEILLSKYKLLGPRWKSMEIFFTGRTSYCIKNRYSSLKRKELKKLKYSKDDYNDESSTYMSINDDYGDNFENIFLFGSSY</sequence>
<evidence type="ECO:0000313" key="5">
    <source>
        <dbReference type="Proteomes" id="UP001470230"/>
    </source>
</evidence>
<dbReference type="InterPro" id="IPR001005">
    <property type="entry name" value="SANT/Myb"/>
</dbReference>
<dbReference type="PROSITE" id="PS51294">
    <property type="entry name" value="HTH_MYB"/>
    <property type="match status" value="2"/>
</dbReference>
<reference evidence="4 5" key="1">
    <citation type="submission" date="2024-04" db="EMBL/GenBank/DDBJ databases">
        <title>Tritrichomonas musculus Genome.</title>
        <authorList>
            <person name="Alves-Ferreira E."/>
            <person name="Grigg M."/>
            <person name="Lorenzi H."/>
            <person name="Galac M."/>
        </authorList>
    </citation>
    <scope>NUCLEOTIDE SEQUENCE [LARGE SCALE GENOMIC DNA]</scope>
    <source>
        <strain evidence="4 5">EAF2021</strain>
    </source>
</reference>
<proteinExistence type="predicted"/>
<evidence type="ECO:0000259" key="3">
    <source>
        <dbReference type="PROSITE" id="PS51294"/>
    </source>
</evidence>
<dbReference type="InterPro" id="IPR017930">
    <property type="entry name" value="Myb_dom"/>
</dbReference>
<organism evidence="4 5">
    <name type="scientific">Tritrichomonas musculus</name>
    <dbReference type="NCBI Taxonomy" id="1915356"/>
    <lineage>
        <taxon>Eukaryota</taxon>
        <taxon>Metamonada</taxon>
        <taxon>Parabasalia</taxon>
        <taxon>Tritrichomonadida</taxon>
        <taxon>Tritrichomonadidae</taxon>
        <taxon>Tritrichomonas</taxon>
    </lineage>
</organism>
<dbReference type="SUPFAM" id="SSF46689">
    <property type="entry name" value="Homeodomain-like"/>
    <property type="match status" value="1"/>
</dbReference>
<feature type="compositionally biased region" description="Polar residues" evidence="1">
    <location>
        <begin position="1"/>
        <end position="19"/>
    </location>
</feature>
<feature type="domain" description="HTH myb-type" evidence="3">
    <location>
        <begin position="24"/>
        <end position="82"/>
    </location>
</feature>
<dbReference type="Gene3D" id="1.10.10.60">
    <property type="entry name" value="Homeodomain-like"/>
    <property type="match status" value="2"/>
</dbReference>
<evidence type="ECO:0000256" key="1">
    <source>
        <dbReference type="SAM" id="MobiDB-lite"/>
    </source>
</evidence>
<keyword evidence="5" id="KW-1185">Reference proteome</keyword>